<name>A0ABM8W4Y3_GIGMA</name>
<gene>
    <name evidence="2" type="ORF">GMARGA_LOCUS3396</name>
</gene>
<feature type="compositionally biased region" description="Basic and acidic residues" evidence="1">
    <location>
        <begin position="1"/>
        <end position="25"/>
    </location>
</feature>
<keyword evidence="3" id="KW-1185">Reference proteome</keyword>
<evidence type="ECO:0000256" key="1">
    <source>
        <dbReference type="SAM" id="MobiDB-lite"/>
    </source>
</evidence>
<evidence type="ECO:0000313" key="3">
    <source>
        <dbReference type="Proteomes" id="UP000789901"/>
    </source>
</evidence>
<protein>
    <submittedName>
        <fullName evidence="2">2817_t:CDS:1</fullName>
    </submittedName>
</protein>
<feature type="region of interest" description="Disordered" evidence="1">
    <location>
        <begin position="1"/>
        <end position="33"/>
    </location>
</feature>
<comment type="caution">
    <text evidence="2">The sequence shown here is derived from an EMBL/GenBank/DDBJ whole genome shotgun (WGS) entry which is preliminary data.</text>
</comment>
<organism evidence="2 3">
    <name type="scientific">Gigaspora margarita</name>
    <dbReference type="NCBI Taxonomy" id="4874"/>
    <lineage>
        <taxon>Eukaryota</taxon>
        <taxon>Fungi</taxon>
        <taxon>Fungi incertae sedis</taxon>
        <taxon>Mucoromycota</taxon>
        <taxon>Glomeromycotina</taxon>
        <taxon>Glomeromycetes</taxon>
        <taxon>Diversisporales</taxon>
        <taxon>Gigasporaceae</taxon>
        <taxon>Gigaspora</taxon>
    </lineage>
</organism>
<evidence type="ECO:0000313" key="2">
    <source>
        <dbReference type="EMBL" id="CAG8526093.1"/>
    </source>
</evidence>
<dbReference type="Proteomes" id="UP000789901">
    <property type="component" value="Unassembled WGS sequence"/>
</dbReference>
<proteinExistence type="predicted"/>
<sequence length="127" mass="15251">MKKEREEEEKARKEKLQKEQEEQRKKSEKKKKITKKFRAVVINKQAVFCNICHDYLLPLLVKRLFKKEVKCENCALKMKEFPDENYNLCPKCLVKHYLQAANSNNREEIQLKESQLEVEQPEPEPET</sequence>
<dbReference type="EMBL" id="CAJVQB010001210">
    <property type="protein sequence ID" value="CAG8526093.1"/>
    <property type="molecule type" value="Genomic_DNA"/>
</dbReference>
<reference evidence="2 3" key="1">
    <citation type="submission" date="2021-06" db="EMBL/GenBank/DDBJ databases">
        <authorList>
            <person name="Kallberg Y."/>
            <person name="Tangrot J."/>
            <person name="Rosling A."/>
        </authorList>
    </citation>
    <scope>NUCLEOTIDE SEQUENCE [LARGE SCALE GENOMIC DNA]</scope>
    <source>
        <strain evidence="2 3">120-4 pot B 10/14</strain>
    </source>
</reference>
<accession>A0ABM8W4Y3</accession>